<dbReference type="InParanoid" id="A0A507AY04"/>
<comment type="similarity">
    <text evidence="2">Belongs to the ACC deaminase/D-cysteine desulfhydrase family.</text>
</comment>
<dbReference type="Proteomes" id="UP000319257">
    <property type="component" value="Unassembled WGS sequence"/>
</dbReference>
<reference evidence="7 8" key="1">
    <citation type="submission" date="2019-06" db="EMBL/GenBank/DDBJ databases">
        <title>Draft genome sequence of the filamentous fungus Phialemoniopsis curvata isolated from diesel fuel.</title>
        <authorList>
            <person name="Varaljay V.A."/>
            <person name="Lyon W.J."/>
            <person name="Crouch A.L."/>
            <person name="Drake C.E."/>
            <person name="Hollomon J.M."/>
            <person name="Nadeau L.J."/>
            <person name="Nunn H.S."/>
            <person name="Stevenson B.S."/>
            <person name="Bojanowski C.L."/>
            <person name="Crookes-Goodson W.J."/>
        </authorList>
    </citation>
    <scope>NUCLEOTIDE SEQUENCE [LARGE SCALE GENOMIC DNA]</scope>
    <source>
        <strain evidence="7 8">D216</strain>
    </source>
</reference>
<keyword evidence="3 5" id="KW-0663">Pyridoxal phosphate</keyword>
<dbReference type="PIRSF" id="PIRSF006278">
    <property type="entry name" value="ACCD_DCysDesulf"/>
    <property type="match status" value="1"/>
</dbReference>
<dbReference type="InterPro" id="IPR036052">
    <property type="entry name" value="TrpB-like_PALP_sf"/>
</dbReference>
<evidence type="ECO:0000259" key="6">
    <source>
        <dbReference type="Pfam" id="PF00291"/>
    </source>
</evidence>
<evidence type="ECO:0000256" key="2">
    <source>
        <dbReference type="ARBA" id="ARBA00008639"/>
    </source>
</evidence>
<dbReference type="GO" id="GO:0019148">
    <property type="term" value="F:D-cysteine desulfhydrase activity"/>
    <property type="evidence" value="ECO:0007669"/>
    <property type="project" value="TreeGrafter"/>
</dbReference>
<dbReference type="InterPro" id="IPR027278">
    <property type="entry name" value="ACCD_DCysDesulf"/>
</dbReference>
<name>A0A507AY04_9PEZI</name>
<proteinExistence type="inferred from homology"/>
<dbReference type="GeneID" id="41976358"/>
<protein>
    <recommendedName>
        <fullName evidence="6">Tryptophan synthase beta chain-like PALP domain-containing protein</fullName>
    </recommendedName>
</protein>
<feature type="active site" description="Nucleophile" evidence="4">
    <location>
        <position position="83"/>
    </location>
</feature>
<dbReference type="SUPFAM" id="SSF53686">
    <property type="entry name" value="Tryptophan synthase beta subunit-like PLP-dependent enzymes"/>
    <property type="match status" value="1"/>
</dbReference>
<accession>A0A507AY04</accession>
<keyword evidence="8" id="KW-1185">Reference proteome</keyword>
<evidence type="ECO:0000256" key="5">
    <source>
        <dbReference type="PIRSR" id="PIRSR006278-2"/>
    </source>
</evidence>
<dbReference type="EMBL" id="SKBQ01000061">
    <property type="protein sequence ID" value="TPX09889.1"/>
    <property type="molecule type" value="Genomic_DNA"/>
</dbReference>
<comment type="cofactor">
    <cofactor evidence="1">
        <name>pyridoxal 5'-phosphate</name>
        <dbReference type="ChEBI" id="CHEBI:597326"/>
    </cofactor>
</comment>
<dbReference type="Pfam" id="PF00291">
    <property type="entry name" value="PALP"/>
    <property type="match status" value="1"/>
</dbReference>
<evidence type="ECO:0000256" key="1">
    <source>
        <dbReference type="ARBA" id="ARBA00001933"/>
    </source>
</evidence>
<evidence type="ECO:0000256" key="3">
    <source>
        <dbReference type="ARBA" id="ARBA00022898"/>
    </source>
</evidence>
<organism evidence="7 8">
    <name type="scientific">Thyridium curvatum</name>
    <dbReference type="NCBI Taxonomy" id="1093900"/>
    <lineage>
        <taxon>Eukaryota</taxon>
        <taxon>Fungi</taxon>
        <taxon>Dikarya</taxon>
        <taxon>Ascomycota</taxon>
        <taxon>Pezizomycotina</taxon>
        <taxon>Sordariomycetes</taxon>
        <taxon>Sordariomycetidae</taxon>
        <taxon>Thyridiales</taxon>
        <taxon>Thyridiaceae</taxon>
        <taxon>Thyridium</taxon>
    </lineage>
</organism>
<evidence type="ECO:0000256" key="4">
    <source>
        <dbReference type="PIRSR" id="PIRSR006278-1"/>
    </source>
</evidence>
<feature type="domain" description="Tryptophan synthase beta chain-like PALP" evidence="6">
    <location>
        <begin position="28"/>
        <end position="335"/>
    </location>
</feature>
<dbReference type="AlphaFoldDB" id="A0A507AY04"/>
<dbReference type="OrthoDB" id="10266364at2759"/>
<dbReference type="RefSeq" id="XP_030991600.1">
    <property type="nucleotide sequence ID" value="XM_031143818.1"/>
</dbReference>
<gene>
    <name evidence="7" type="ORF">E0L32_008911</name>
</gene>
<evidence type="ECO:0000313" key="7">
    <source>
        <dbReference type="EMBL" id="TPX09889.1"/>
    </source>
</evidence>
<dbReference type="Gene3D" id="3.40.50.1100">
    <property type="match status" value="2"/>
</dbReference>
<dbReference type="PANTHER" id="PTHR43780">
    <property type="entry name" value="1-AMINOCYCLOPROPANE-1-CARBOXYLATE DEAMINASE-RELATED"/>
    <property type="match status" value="1"/>
</dbReference>
<sequence length="365" mass="39314">MADIPEPLASIPFYPIRYDKPSPIHVFGSQRQWPCNVHIKREDQSSPAVCCGNKYRKLEYVIPDLQRATPAVTTIVTEGGLQSNHAAQTAGVAAMLGMECVLLLDEKAGGLSTAASPEAFRSAGNQQIYKLLGADIRVGRGPQDKGTVLRQLTADGKVPYFIPSGASTHPLGGLGYARCAFEIVAQEKEMSLPGTGRYDYIFVACGSGSTIGGLAAGFRLHGKLASQANSQSKLPERQLVGVMVMDKPGFEKQVEVIARTAAAKVGLSGDHMHIHNVRLVGDFVHPGYGVFDEKIEGTVQRFLREDQVLLDPVYSGKAARSMSEWIDSGLLAEDSRQHGHQEISKVNVLFIHTGGQTVLSAYAKA</sequence>
<feature type="modified residue" description="N6-(pyridoxal phosphate)lysine" evidence="5">
    <location>
        <position position="54"/>
    </location>
</feature>
<evidence type="ECO:0000313" key="8">
    <source>
        <dbReference type="Proteomes" id="UP000319257"/>
    </source>
</evidence>
<dbReference type="InterPro" id="IPR001926">
    <property type="entry name" value="TrpB-like_PALP"/>
</dbReference>
<comment type="caution">
    <text evidence="7">The sequence shown here is derived from an EMBL/GenBank/DDBJ whole genome shotgun (WGS) entry which is preliminary data.</text>
</comment>
<dbReference type="PANTHER" id="PTHR43780:SF2">
    <property type="entry name" value="1-AMINOCYCLOPROPANE-1-CARBOXYLATE DEAMINASE-RELATED"/>
    <property type="match status" value="1"/>
</dbReference>